<feature type="region of interest" description="Disordered" evidence="5">
    <location>
        <begin position="290"/>
        <end position="315"/>
    </location>
</feature>
<dbReference type="Pfam" id="PF03466">
    <property type="entry name" value="LysR_substrate"/>
    <property type="match status" value="1"/>
</dbReference>
<evidence type="ECO:0000256" key="3">
    <source>
        <dbReference type="ARBA" id="ARBA00023125"/>
    </source>
</evidence>
<evidence type="ECO:0000256" key="4">
    <source>
        <dbReference type="ARBA" id="ARBA00023163"/>
    </source>
</evidence>
<name>A0A1G8G8R3_9BURK</name>
<reference evidence="7 8" key="1">
    <citation type="submission" date="2016-10" db="EMBL/GenBank/DDBJ databases">
        <authorList>
            <person name="de Groot N.N."/>
        </authorList>
    </citation>
    <scope>NUCLEOTIDE SEQUENCE [LARGE SCALE GENOMIC DNA]</scope>
    <source>
        <strain evidence="7 8">LMG 2247</strain>
    </source>
</reference>
<dbReference type="AlphaFoldDB" id="A0A1G8G8R3"/>
<gene>
    <name evidence="7" type="ORF">SAMN05216466_114181</name>
</gene>
<accession>A0A1G8G8R3</accession>
<proteinExistence type="inferred from homology"/>
<dbReference type="InterPro" id="IPR036388">
    <property type="entry name" value="WH-like_DNA-bd_sf"/>
</dbReference>
<feature type="compositionally biased region" description="Low complexity" evidence="5">
    <location>
        <begin position="290"/>
        <end position="301"/>
    </location>
</feature>
<dbReference type="GO" id="GO:0003700">
    <property type="term" value="F:DNA-binding transcription factor activity"/>
    <property type="evidence" value="ECO:0007669"/>
    <property type="project" value="InterPro"/>
</dbReference>
<protein>
    <submittedName>
        <fullName evidence="7">DNA-binding transcriptional regulator, LysR family</fullName>
    </submittedName>
</protein>
<dbReference type="PROSITE" id="PS50931">
    <property type="entry name" value="HTH_LYSR"/>
    <property type="match status" value="1"/>
</dbReference>
<dbReference type="Gene3D" id="3.40.190.10">
    <property type="entry name" value="Periplasmic binding protein-like II"/>
    <property type="match status" value="2"/>
</dbReference>
<evidence type="ECO:0000256" key="2">
    <source>
        <dbReference type="ARBA" id="ARBA00023015"/>
    </source>
</evidence>
<comment type="similarity">
    <text evidence="1">Belongs to the LysR transcriptional regulatory family.</text>
</comment>
<dbReference type="InterPro" id="IPR050176">
    <property type="entry name" value="LTTR"/>
</dbReference>
<dbReference type="FunFam" id="1.10.10.10:FF:000001">
    <property type="entry name" value="LysR family transcriptional regulator"/>
    <property type="match status" value="1"/>
</dbReference>
<keyword evidence="2" id="KW-0805">Transcription regulation</keyword>
<dbReference type="PRINTS" id="PR00039">
    <property type="entry name" value="HTHLYSR"/>
</dbReference>
<dbReference type="InterPro" id="IPR005119">
    <property type="entry name" value="LysR_subst-bd"/>
</dbReference>
<dbReference type="InterPro" id="IPR000847">
    <property type="entry name" value="LysR_HTH_N"/>
</dbReference>
<evidence type="ECO:0000313" key="7">
    <source>
        <dbReference type="EMBL" id="SDH90784.1"/>
    </source>
</evidence>
<dbReference type="RefSeq" id="WP_090688979.1">
    <property type="nucleotide sequence ID" value="NZ_CADERL010000010.1"/>
</dbReference>
<dbReference type="GO" id="GO:0003677">
    <property type="term" value="F:DNA binding"/>
    <property type="evidence" value="ECO:0007669"/>
    <property type="project" value="UniProtKB-KW"/>
</dbReference>
<dbReference type="SUPFAM" id="SSF53850">
    <property type="entry name" value="Periplasmic binding protein-like II"/>
    <property type="match status" value="1"/>
</dbReference>
<dbReference type="Proteomes" id="UP000199706">
    <property type="component" value="Unassembled WGS sequence"/>
</dbReference>
<evidence type="ECO:0000259" key="6">
    <source>
        <dbReference type="PROSITE" id="PS50931"/>
    </source>
</evidence>
<evidence type="ECO:0000256" key="1">
    <source>
        <dbReference type="ARBA" id="ARBA00009437"/>
    </source>
</evidence>
<evidence type="ECO:0000256" key="5">
    <source>
        <dbReference type="SAM" id="MobiDB-lite"/>
    </source>
</evidence>
<keyword evidence="3 7" id="KW-0238">DNA-binding</keyword>
<sequence>MHPEFDVDLLRTFVAVVEAGSFTKAAATVHRSQAAVSMQIKRLEGMLGTTLFARNTRNLSLTRPGNTLLEYARRVIDLHEEAWSAIVRPEVTGRVVLGAPDDYVSSLLSPVLRRFSNLYPHVEIEIVCAQSTALAPMLADNKIDLAFVTRDRKLRGEYVRSEPMVWVGASEDTPVLAASPLPVGLYEPGCVARAHTLAALDAARIRYRAAYSSASLLGLVATVDAGLAVIALTRCSVPSRLAILGDAQGLPKIEPLEIVVARSAKSDRPTCDYLAAQMIQDLSVRAQPRASAAGASASSSALPRDERASDVQPRA</sequence>
<keyword evidence="4" id="KW-0804">Transcription</keyword>
<dbReference type="EMBL" id="FNCJ01000014">
    <property type="protein sequence ID" value="SDH90784.1"/>
    <property type="molecule type" value="Genomic_DNA"/>
</dbReference>
<evidence type="ECO:0000313" key="8">
    <source>
        <dbReference type="Proteomes" id="UP000199706"/>
    </source>
</evidence>
<dbReference type="PANTHER" id="PTHR30579:SF7">
    <property type="entry name" value="HTH-TYPE TRANSCRIPTIONAL REGULATOR LRHA-RELATED"/>
    <property type="match status" value="1"/>
</dbReference>
<dbReference type="Pfam" id="PF00126">
    <property type="entry name" value="HTH_1"/>
    <property type="match status" value="1"/>
</dbReference>
<dbReference type="PANTHER" id="PTHR30579">
    <property type="entry name" value="TRANSCRIPTIONAL REGULATOR"/>
    <property type="match status" value="1"/>
</dbReference>
<dbReference type="InterPro" id="IPR036390">
    <property type="entry name" value="WH_DNA-bd_sf"/>
</dbReference>
<dbReference type="Gene3D" id="1.10.10.10">
    <property type="entry name" value="Winged helix-like DNA-binding domain superfamily/Winged helix DNA-binding domain"/>
    <property type="match status" value="1"/>
</dbReference>
<feature type="domain" description="HTH lysR-type" evidence="6">
    <location>
        <begin position="5"/>
        <end position="62"/>
    </location>
</feature>
<dbReference type="SUPFAM" id="SSF46785">
    <property type="entry name" value="Winged helix' DNA-binding domain"/>
    <property type="match status" value="1"/>
</dbReference>
<dbReference type="OrthoDB" id="6555293at2"/>
<organism evidence="7 8">
    <name type="scientific">Paraburkholderia phenazinium</name>
    <dbReference type="NCBI Taxonomy" id="60549"/>
    <lineage>
        <taxon>Bacteria</taxon>
        <taxon>Pseudomonadati</taxon>
        <taxon>Pseudomonadota</taxon>
        <taxon>Betaproteobacteria</taxon>
        <taxon>Burkholderiales</taxon>
        <taxon>Burkholderiaceae</taxon>
        <taxon>Paraburkholderia</taxon>
    </lineage>
</organism>